<dbReference type="STRING" id="376686.Fjoh_1750"/>
<evidence type="ECO:0000313" key="2">
    <source>
        <dbReference type="Proteomes" id="UP000006694"/>
    </source>
</evidence>
<sequence>MPALSEYSNVHNTVFNIITNKGYKLWYNKETEMYCAEKNGWDFMADTPCSLLGIILIYEYKNPKSYQEYWWKDEGSLSEKNLSTQAPSYTSVVEKKLL</sequence>
<dbReference type="KEGG" id="fjo:Fjoh_1750"/>
<dbReference type="eggNOG" id="ENOG50338Y1">
    <property type="taxonomic scope" value="Bacteria"/>
</dbReference>
<accession>A5FJ43</accession>
<keyword evidence="2" id="KW-1185">Reference proteome</keyword>
<dbReference type="GeneID" id="31764634"/>
<evidence type="ECO:0000313" key="1">
    <source>
        <dbReference type="EMBL" id="ABQ04782.1"/>
    </source>
</evidence>
<proteinExistence type="predicted"/>
<dbReference type="Proteomes" id="UP000006694">
    <property type="component" value="Chromosome"/>
</dbReference>
<dbReference type="OrthoDB" id="1363772at2"/>
<gene>
    <name evidence="1" type="ordered locus">Fjoh_1750</name>
</gene>
<dbReference type="AlphaFoldDB" id="A5FJ43"/>
<dbReference type="RefSeq" id="WP_012023826.1">
    <property type="nucleotide sequence ID" value="NC_009441.1"/>
</dbReference>
<organism evidence="1 2">
    <name type="scientific">Flavobacterium johnsoniae (strain ATCC 17061 / DSM 2064 / JCM 8514 / BCRC 14874 / CCUG 350202 / NBRC 14942 / NCIMB 11054 / UW101)</name>
    <name type="common">Cytophaga johnsonae</name>
    <dbReference type="NCBI Taxonomy" id="376686"/>
    <lineage>
        <taxon>Bacteria</taxon>
        <taxon>Pseudomonadati</taxon>
        <taxon>Bacteroidota</taxon>
        <taxon>Flavobacteriia</taxon>
        <taxon>Flavobacteriales</taxon>
        <taxon>Flavobacteriaceae</taxon>
        <taxon>Flavobacterium</taxon>
    </lineage>
</organism>
<dbReference type="EMBL" id="CP000685">
    <property type="protein sequence ID" value="ABQ04782.1"/>
    <property type="molecule type" value="Genomic_DNA"/>
</dbReference>
<dbReference type="HOGENOM" id="CLU_2342775_0_0_10"/>
<protein>
    <submittedName>
        <fullName evidence="1">Uncharacterized protein</fullName>
    </submittedName>
</protein>
<reference evidence="1 2" key="1">
    <citation type="journal article" date="2009" name="Appl. Environ. Microbiol.">
        <title>Novel features of the polysaccharide-digesting gliding bacterium Flavobacterium johnsoniae as revealed by genome sequence analysis.</title>
        <authorList>
            <person name="McBride M.J."/>
            <person name="Xie G."/>
            <person name="Martens E.C."/>
            <person name="Lapidus A."/>
            <person name="Henrissat B."/>
            <person name="Rhodes R.G."/>
            <person name="Goltsman E."/>
            <person name="Wang W."/>
            <person name="Xu J."/>
            <person name="Hunnicutt D.W."/>
            <person name="Staroscik A.M."/>
            <person name="Hoover T.R."/>
            <person name="Cheng Y.Q."/>
            <person name="Stein J.L."/>
        </authorList>
    </citation>
    <scope>NUCLEOTIDE SEQUENCE [LARGE SCALE GENOMIC DNA]</scope>
    <source>
        <strain evidence="2">ATCC 17061 / DSM 2064 / JCM 8514 / BCRC 14874 / CCUG 350202 / NBRC 14942 / NCIMB 11054 / UW101</strain>
    </source>
</reference>
<name>A5FJ43_FLAJ1</name>